<dbReference type="AlphaFoldDB" id="A0A1N6I5Q1"/>
<keyword evidence="3" id="KW-1185">Reference proteome</keyword>
<dbReference type="RefSeq" id="WP_034548931.1">
    <property type="nucleotide sequence ID" value="NZ_FSRN01000001.1"/>
</dbReference>
<gene>
    <name evidence="2" type="ORF">SAMN05878443_2329</name>
</gene>
<evidence type="ECO:0000313" key="3">
    <source>
        <dbReference type="Proteomes" id="UP000184758"/>
    </source>
</evidence>
<accession>A0A1N6I5Q1</accession>
<dbReference type="PROSITE" id="PS50965">
    <property type="entry name" value="NERD"/>
    <property type="match status" value="1"/>
</dbReference>
<feature type="domain" description="NERD" evidence="1">
    <location>
        <begin position="37"/>
        <end position="147"/>
    </location>
</feature>
<dbReference type="STRING" id="28230.SAMN05878443_2329"/>
<dbReference type="Pfam" id="PF08378">
    <property type="entry name" value="NERD"/>
    <property type="match status" value="1"/>
</dbReference>
<protein>
    <submittedName>
        <fullName evidence="2">Nuclease-related domain-containing protein</fullName>
    </submittedName>
</protein>
<reference evidence="3" key="1">
    <citation type="submission" date="2016-11" db="EMBL/GenBank/DDBJ databases">
        <authorList>
            <person name="Varghese N."/>
            <person name="Submissions S."/>
        </authorList>
    </citation>
    <scope>NUCLEOTIDE SEQUENCE [LARGE SCALE GENOMIC DNA]</scope>
    <source>
        <strain evidence="3">313</strain>
    </source>
</reference>
<dbReference type="InterPro" id="IPR011528">
    <property type="entry name" value="NERD"/>
</dbReference>
<evidence type="ECO:0000313" key="2">
    <source>
        <dbReference type="EMBL" id="SIO27367.1"/>
    </source>
</evidence>
<evidence type="ECO:0000259" key="1">
    <source>
        <dbReference type="PROSITE" id="PS50965"/>
    </source>
</evidence>
<dbReference type="eggNOG" id="ENOG502Z8AV">
    <property type="taxonomic scope" value="Bacteria"/>
</dbReference>
<name>A0A1N6I5Q1_9LACT</name>
<dbReference type="EMBL" id="FSRN01000001">
    <property type="protein sequence ID" value="SIO27367.1"/>
    <property type="molecule type" value="Genomic_DNA"/>
</dbReference>
<sequence>MLLKERTKSVTHRILESLNYRMNLPDEEKIKYENQLKGFAGEKQFDVCMSRSHQSCLILNDLVLTHRDTVFQIDSLLITTDAVYLYEVKNYASSYFYREESFFTESGYKILNPLRQIDRSVTFLYNVMLSLGYRLPIHPLIVFIDPEFNLYSLLPNKLFLFSNQLPKHLNTLSDQNFSITDKQVELGKKLKALHNENYRPDNLPIYHFDQLQKGILCPICFSTSYRDTRQTYFCAACGHKETIISAIERSIVEFRLLFPESLMTTNRIYQWCGAIYSKERIRVILKKNYHRHLSRQMTYYSEK</sequence>
<organism evidence="2 3">
    <name type="scientific">Carnobacterium alterfunditum</name>
    <dbReference type="NCBI Taxonomy" id="28230"/>
    <lineage>
        <taxon>Bacteria</taxon>
        <taxon>Bacillati</taxon>
        <taxon>Bacillota</taxon>
        <taxon>Bacilli</taxon>
        <taxon>Lactobacillales</taxon>
        <taxon>Carnobacteriaceae</taxon>
        <taxon>Carnobacterium</taxon>
    </lineage>
</organism>
<proteinExistence type="predicted"/>
<dbReference type="Proteomes" id="UP000184758">
    <property type="component" value="Unassembled WGS sequence"/>
</dbReference>